<feature type="region of interest" description="Disordered" evidence="1">
    <location>
        <begin position="3385"/>
        <end position="3427"/>
    </location>
</feature>
<feature type="region of interest" description="Disordered" evidence="1">
    <location>
        <begin position="4466"/>
        <end position="4490"/>
    </location>
</feature>
<accession>W6UEE9</accession>
<feature type="transmembrane region" description="Helical" evidence="2">
    <location>
        <begin position="24"/>
        <end position="44"/>
    </location>
</feature>
<dbReference type="Pfam" id="PF25039">
    <property type="entry name" value="BLTP1_M"/>
    <property type="match status" value="3"/>
</dbReference>
<feature type="domain" description="Bridge-like lipid transfer protein family member 1 C-terminal" evidence="3">
    <location>
        <begin position="4699"/>
        <end position="5515"/>
    </location>
</feature>
<evidence type="ECO:0000259" key="3">
    <source>
        <dbReference type="SMART" id="SM01220"/>
    </source>
</evidence>
<dbReference type="InterPro" id="IPR047104">
    <property type="entry name" value="BLTP1_N"/>
</dbReference>
<feature type="region of interest" description="Disordered" evidence="1">
    <location>
        <begin position="4564"/>
        <end position="4611"/>
    </location>
</feature>
<keyword evidence="2" id="KW-0812">Transmembrane</keyword>
<feature type="compositionally biased region" description="Acidic residues" evidence="1">
    <location>
        <begin position="2335"/>
        <end position="2352"/>
    </location>
</feature>
<dbReference type="CTD" id="36341011"/>
<dbReference type="KEGG" id="egl:EGR_05296"/>
<evidence type="ECO:0000256" key="2">
    <source>
        <dbReference type="SAM" id="Phobius"/>
    </source>
</evidence>
<feature type="compositionally biased region" description="Acidic residues" evidence="1">
    <location>
        <begin position="2036"/>
        <end position="2045"/>
    </location>
</feature>
<feature type="compositionally biased region" description="Polar residues" evidence="1">
    <location>
        <begin position="2695"/>
        <end position="2709"/>
    </location>
</feature>
<feature type="compositionally biased region" description="Acidic residues" evidence="1">
    <location>
        <begin position="4578"/>
        <end position="4595"/>
    </location>
</feature>
<proteinExistence type="predicted"/>
<dbReference type="PANTHER" id="PTHR31640:SF1">
    <property type="entry name" value="BRIDGE-LIKE LIPID TRANSFER PROTEIN FAMILY MEMBER 1"/>
    <property type="match status" value="1"/>
</dbReference>
<evidence type="ECO:0000256" key="1">
    <source>
        <dbReference type="SAM" id="MobiDB-lite"/>
    </source>
</evidence>
<organism evidence="4 5">
    <name type="scientific">Echinococcus granulosus</name>
    <name type="common">Hydatid tapeworm</name>
    <dbReference type="NCBI Taxonomy" id="6210"/>
    <lineage>
        <taxon>Eukaryota</taxon>
        <taxon>Metazoa</taxon>
        <taxon>Spiralia</taxon>
        <taxon>Lophotrochozoa</taxon>
        <taxon>Platyhelminthes</taxon>
        <taxon>Cestoda</taxon>
        <taxon>Eucestoda</taxon>
        <taxon>Cyclophyllidea</taxon>
        <taxon>Taeniidae</taxon>
        <taxon>Echinococcus</taxon>
        <taxon>Echinococcus granulosus group</taxon>
    </lineage>
</organism>
<dbReference type="PANTHER" id="PTHR31640">
    <property type="entry name" value="TRANSMEMBRANE PROTEIN KIAA1109"/>
    <property type="match status" value="1"/>
</dbReference>
<name>W6UEE9_ECHGR</name>
<evidence type="ECO:0000313" key="4">
    <source>
        <dbReference type="EMBL" id="EUB59820.1"/>
    </source>
</evidence>
<dbReference type="SMART" id="SM01220">
    <property type="entry name" value="FSA_C"/>
    <property type="match status" value="1"/>
</dbReference>
<dbReference type="EMBL" id="APAU02000038">
    <property type="protein sequence ID" value="EUB59820.1"/>
    <property type="molecule type" value="Genomic_DNA"/>
</dbReference>
<sequence length="5543" mass="611604">MEIEVRSNDSLDTQVNAYISEGRFHIAILSLFLLDAWVIYVLFYNARVLGFITSLILRKFVKNGYIRIDEATKRRLHIFLYGFDMHVFNRNSLYGEFMLKEKNQANDSHQSQSQYSVQQEDALGWIWTKFESLFPVVRFHLEMSKFCFGNHLIPRALVLTCQKAHGTYMQKHATWQFDKYQHWVSFDFYDFVGSLVPVSKYSGHYAVEEPPQKADTFRVFSLGRGQITYKQDQPGLISVESEHAQLDENQESVFYTFPEWKMAINVEKDFLLAYGPWADRQREMLWKFFFPPTYRPAEVTSPPCVGQLRTTQKFTLDISSSTTVQMDLWFVQDKNKSNKFALHGGPDSTFKVTIPWVTEEDGSTVEMALSLANGSLVTDCLWHDLLTSSWFDLQLNVHYPRHWNSLQTWTFDLNGQDIVFSILYSQKDYIKGFFEDWSSGSRPDILYFVPYIYKFKIFAQPFDLRLLVNDYNWVAPTPENAFASLCLEKFNFDFDLPFIDFLPATVPIKFDINASSASLRLSVPETSTLLYLLKEMHANLRLANSNCKLQKNNPFRIIEETLPNTDAGKILHKRYWIECWRAIGVHVKIGYTYYPIVWVPDFWRFLPQCWGKHSSKSLSPTEKTHILAPRDPEEAALGDLRPEGSKARGPTESELIRSNFDPSYMLADQLDVHVAVPSSQLLFYGALIRYIIHFKENYFGCYQTPITAEDLKVYGLNEKGDRCLVPPPPIPGPNHPGKPDTVVDPREYRPFAVRVTVAIHNLQAHLPMHTSSEIPLCPTAFLDCIGFEMDKIFNETKLQLLFSPVLLCVFDKCNAYRPPNAVNLSTGRAQLTGLELRGQALFSNRGLPLKAETVEYAWLFEITCGTLTGEITAPQLSSIVQSVSNLIFSAIDSENAILSRRSGELCQHALVPTQCSFWSSKSPGAKLCPTELELKYRLFRFNLDGVELAIVEAGTCLMIMLDAVRVARCNMHDVHSRDGISVFLPRVQFLQLIKPLKAASQTLTRDGTLHSASAKTPLPSQPWLEAGSLGFGPVHLHSGISGLDHAYRDAQLIFIRHHDAASHRLWFLWLSHDSVSSSDAAVRCGCYGNCAFFGPNASGKVLLDEVLTGVFSRRAVFFSDLNSNASGVANDDSLSHPLTPFSTGASGRSLGVNFGESLFEPDQLLFQLHNSNVCSDTSNGFALMRLDAVVADEASKFETAIPSRMYYCSPEEEDKDSSFGALPSSSDEGPQNLKSTGDFWRKMGRKRGISRDRGNHTYLSTASLEKPLVAGEVEDGAVTGDRDDSVPDNLSLASLDGMSIGLPAAQILPPPPPPRQLVSDAAVTHVSTSSIPLFTDTADTPFTQRRGSTSSLHFNHEPSKASDDSTLSGEDFTAKFVDLHGQLNRPITESTLLRTAYVRHLNRYITNTELCPPLRLKHRWRVCRRFRDRQQCTVQNENGERLVEGRPKCGCRIGIAKAPEFLCSATGFSFRSMVDAASKTTISEITPTSSTHPGDTSSAPSSFRISDLRPLLYPHCCDAQVCESSTASVSRSSTTVSVLGPVDIFLTPLCTECIDRYITIMAPVLANRSPSSVIDELHFKCILSAGRQGKVLYEQQLKHQEPQGCSHAKLPPSPSLPQPTKRSMFFDQFSENTLWFHRIGGDHSSAPTETQVGSLGHRAQLDTPFHAPNLNIPDEISNISVSVRSRKQQLPLSDSRHHLAEENNLVGFLSLGRVNIGFMQIYAVEDIVTIDSLSLGLHDLTCVSLLTLAVDMVKIEVKANISSASVLNNRRILHYSVESHELESPTHSFSPDLFSRSLAGQRKLSEVQEEHDEDTSTAVSPLLSSPHRLETTTPRPDSQTAAPTSPSPRKHYAEDDVEAGLPLPTPVMRSCPSKVVSATEVRHTERLVCNFSISRIHSQLRRLTRESSFTPEVLLTAIPFSASRVFFAFDADQQSRAVTCKSPVAGGLYTGVHGPVPANPVPPLPLPHKPPVPSSSESFLPEHSAGWIMFESGMEELTLLFVQRKGYGDSLEEKSELRTTVKKPMPTTSVYHSQDENVDTEDDSADLNRNIGCSSTLVGDLENKTLKDDTDDENEGIKNAFLMNLHVKTVWLNFPAPKHLPNKRRVEIIRSDWNFLSTVTPTVNAWIGPCNRLASNLKHLMSLAERRTLSVLACLMMEAVKGDKPLPDFRFSSLEDEVFKTYSTLRTPDARRLRYDPSCQIFTTLRRYLQALRKQDGQASVDARLNEWLCESVLPEKMMLLRGLFLILREWRVAVDVMVLTTVTPVMTRKLTALLRRKKENTADGGKAVFSHDPVERRPSGLTLRMFELLTQNPGSSSRTLNPAGDRLQNQEVSETVEEVDDIEESDLDDESLTNDSRARYENTILYRFLQDAQHGIRQVDSSANILDGADSSPNYRGAVQRTQVNVEPEVVFRSKANESGRNGLQHRRSPSITSENVNQINHLRGQFRFVDDAQRLFRPLLEAIGVNIKGVRRSTLMKKFGGLFAAEGMLDCFQIEICDSLENPLQKLNPSSSSLTLVAASAGSYHLRASTLPKVNVSSVSAAARSATGFPGPSTQRALMCHRFSTKITLRDVVGFNKQDGANPRLGDVELRSTTTKIIADLHVDSISQHSNMPLFRLTHQFVTMFYCARDAQNSAERRRNLIACKSAFDTKGAINVVYNPPIIDLFESVDSATDTVESGSTLKSRPDYVRLSGHSQDSTIDSATHQPLANAGEGGFVDASEPYFGSAPIPIPGRGSQHLPSFESSQDPSLGRNVESSTNPPLEGTRTQDKPFGLPFHLTATDQFPMPPVSAGGAIQSSSIPECWRRMLRYIDLYSTVPETKNVTKREVGHKEEAATHLGGVAGLMGGSASRFSFMGGRHDTTVDLEAGLGRHHSATSVSASYNSTAAGTKRGERSAVPSAWFKTSERIPTVVLVTMRVRQMTVSAVLSEVNLTAVVRKIHGSFTKTSRVRGHSKCTCSLSSPNFRALCDPSNIALCICIIKCFIALNHKSLSLCRTQSRSPHFCFREAAYMKVDHSHVLLSCVRSSRYGERNACTIGLGHVEITVPHHPVSLHGMVQRQARHLSTTVSEFFQLPNNPIASSSSGSRKRTCTDGWVTANPKDFSRRTGAEEHHLLGNDGASGPLLIINMTAIARGLTVNVSLHPSLNAMYTVDPVYFLGQVGPNGYLDVTINKHALSFQSLQLPIMFPQSVSLSLPKVLAFLARRQSPGGHCILGPSGERVVPHGLASRKGSYLDAQVSVGFFEQRLPSDRLNYIMVVVKLLMKEINEVIRKMAGEQQPWQTAVLTPGSQLRSRSIQRHHQQQQTPPFRRCSASMVPPEPLLEVAPALPNRFSVSNRFSFRVKFGGILLLAKTSNGAVKFETSEMHVELSNRIGRTHSSWYTDSSSSFSARPHPDLSGSTPPTKKTEKTQPAQDSNSRPQAPSDTLSFTSSESILIYAKIDHLSIELGHLDQDVFYEVWDQEFRTLAFFRTAIALRSLLAEEASLPTNQQVHRNHPLRSPDEGFSRSGHARSMPPRTDGDVVDTSGGSAGCVGGHSGTTSGASSVIFTPFDNAGSCGIVSAVGQEAFLVSLHHPIIWAKPSAFDRAILMWMVYNSEFAKWNEHIQQLDALSSEVNVTSPKAERSHNGAASAAPLTPAFFSASVPSRPVASPSPSSPSSVDNTSSTGIGSPPKRSQLRDSTPQPALPVPSGPILFFQLNVEDLGICLPTNILQLSPQSMEVYSRTALVLTLEQSRISTCLRGSLVSEGEFTDFCLRFDDDFNVGSDDWKPDKIRSIVTVKQEEHLVIMNACVVPSGTFRVCWKAVEALRAEERGRWLVKIQYQMRGLDLHMDDNIGRRLNALFDILTNMDNVEGEQQTSGCTGGGGVESGAKNGAVDEHSSSFQPNLSVDDEADVFCPPQTKALDHPILPIDLPKQISSAVPSPTLTEDDDDLVSVGGSLNACDLSVSSRTDSVYFDVEDPVSGDRQSAMAAHLTKAPSTLRVDKHSDHRADTYSLQDECLIGVTKVDGERTTSARGNFRQPPTPPPRKHASTKQPSFSSPSMEEPPRSSLLLELDINIHVDSGRCGLHPRLSKQEGGGKSIWPTSPAIGSPSLQDDLYKAYLARYKRQLSQDPLLKPTDISVFYLPALDVGLHYKSHTNYDLWNQQTYRTSVEKPKARPKLVVGDEVTPGETTLETVHDTQTAVADELGKAAEVEAKATKEASNSDFERSLDPSHRFTSGTNTTTGVYPDVGRSADLYASVVLQKLPQSLIVHPGLLDFLEQALENLPAALDLESDDGQSTQPKSSVQLNDALMTSTKTFLVDVVVHLCIQPSTIRFLCLPASQMQCLITLPSMNMIFSTERLAEEILKDAGMFGLSYYHIAFLYVLIANALLSCVFIDGKPAGRLSITANLADNIVLGDLVSASGLNVTAILNEFRMSVFHPYGGGIGGVLRTSKGAEGTSPGDSLTLKVRDIRLNISRTVQTNVVGQQQQQQTQARQSGDPDAPSDVRAATATMTSYVTANSGTGSISLHNIVRFSGVVDIGVAEFKCDTRRSLEILHIPKAWYRNSLARALFIGKDSKIPQSAESTEVSAPPQIDDENAEGDSDVVSEDEVAEKIPRNYAAPPGAGVDDSLAKWLQKGPRLRGTSHSCKARIGAGTAAAPIKLTAAAAESASKRRSATAPREGLTESPTPQTVSNTTTLPPLVPPNYHAPEGGLSSTSRGGGAKVVSWQALPIFYVKIGNLDIQTYMGSAMGRTKLDVRNVFCDGRLYQDSSKRRRGSLGAGVHLCQFTSEQGVVGGEFTLLDLESRAHFKEDPRCDPQHSGELLIGGFQLRIEYMNTNIVFLRINQAEMYLSDEWRLREADHLCVSGMGDEKESSVTVPASRKFSSPPGDRNTETFVTSNIGAPPVYVMIAGEVNWDQLQVAIARTTTVDLMRSARKVREYFEEQLREGRNSWVGQGDYLLRPENSSVGVMVDTRSTPMDSLSLPTGSGETFEVVEPMVVSAALGFSCTEANVDKLLQRHWQYPMLEAIRACLAHIGTQAPLVRRSLLESTAPPNENSVPPVLGGSLQLAGNSLALACFAGTFRSAPDWAVFNMQHPTICFETEAQREPRHRPMKMGKSSTLNKKSVAFACEGPERLPESIDEVGGWLNVRQVLSFDLGHQLQYPPQTAYVLRVRRGREQNPVKLPVTLTIAEWLEFMFTGVDITVLSYVRGANPHRASDVVKLTEFSVDFSAHVSSTSDSLRRRVDAVKTSVATITASPAAGAVVTPRRPNPLKPPTEAEILFVLPSVSMRLTSDQRQSMAHPKVSELLLFSLDLQHEKATAAAEAAKKSRVTTASGPTPSDEEGEEVREGQESSGGDGEDEESEREIEGLSAKVHLSFQTDLHGVIQLGLLDVPWLPLLIKSYIDEQMHDTESLATPDPTYAVTPRTLELAKEGFLPGSHGATVAANAVSTASPIVKDLRGYDVIHWNLSPECRLLLASNIDVPAFDKFLENIGFHRARTTIPKWLQRGVLDHLDSAVAGLVHTSLRLADEQRKNQKRGGKSEQKPQERRLLEDEY</sequence>
<feature type="compositionally biased region" description="Polar residues" evidence="1">
    <location>
        <begin position="1337"/>
        <end position="1353"/>
    </location>
</feature>
<evidence type="ECO:0000313" key="5">
    <source>
        <dbReference type="Proteomes" id="UP000019149"/>
    </source>
</evidence>
<dbReference type="OrthoDB" id="10051416at2759"/>
<feature type="compositionally biased region" description="Basic and acidic residues" evidence="1">
    <location>
        <begin position="1354"/>
        <end position="1363"/>
    </location>
</feature>
<dbReference type="InterPro" id="IPR056741">
    <property type="entry name" value="BLTP1_M"/>
</dbReference>
<dbReference type="Proteomes" id="UP000019149">
    <property type="component" value="Unassembled WGS sequence"/>
</dbReference>
<feature type="compositionally biased region" description="Polar residues" evidence="1">
    <location>
        <begin position="1223"/>
        <end position="1235"/>
    </location>
</feature>
<keyword evidence="2" id="KW-1133">Transmembrane helix</keyword>
<dbReference type="GO" id="GO:0048488">
    <property type="term" value="P:synaptic vesicle endocytosis"/>
    <property type="evidence" value="ECO:0007669"/>
    <property type="project" value="TreeGrafter"/>
</dbReference>
<feature type="region of interest" description="Disordered" evidence="1">
    <location>
        <begin position="5310"/>
        <end position="5355"/>
    </location>
</feature>
<feature type="compositionally biased region" description="Low complexity" evidence="1">
    <location>
        <begin position="4036"/>
        <end position="4047"/>
    </location>
</feature>
<dbReference type="GO" id="GO:0098793">
    <property type="term" value="C:presynapse"/>
    <property type="evidence" value="ECO:0007669"/>
    <property type="project" value="GOC"/>
</dbReference>
<dbReference type="Pfam" id="PF20413">
    <property type="entry name" value="BLTP1_N"/>
    <property type="match status" value="1"/>
</dbReference>
<dbReference type="InterPro" id="IPR056742">
    <property type="entry name" value="BLTP1_C"/>
</dbReference>
<feature type="region of interest" description="Disordered" evidence="1">
    <location>
        <begin position="5517"/>
        <end position="5543"/>
    </location>
</feature>
<feature type="region of interest" description="Disordered" evidence="1">
    <location>
        <begin position="3490"/>
        <end position="3534"/>
    </location>
</feature>
<feature type="region of interest" description="Disordered" evidence="1">
    <location>
        <begin position="1212"/>
        <end position="1238"/>
    </location>
</feature>
<gene>
    <name evidence="4" type="ORF">EGR_05296</name>
</gene>
<dbReference type="RefSeq" id="XP_024351016.1">
    <property type="nucleotide sequence ID" value="XM_024494545.1"/>
</dbReference>
<feature type="region of interest" description="Disordered" evidence="1">
    <location>
        <begin position="2679"/>
        <end position="2717"/>
    </location>
</feature>
<feature type="region of interest" description="Disordered" evidence="1">
    <location>
        <begin position="4652"/>
        <end position="4703"/>
    </location>
</feature>
<feature type="region of interest" description="Disordered" evidence="1">
    <location>
        <begin position="1337"/>
        <end position="1367"/>
    </location>
</feature>
<feature type="region of interest" description="Disordered" evidence="1">
    <location>
        <begin position="2027"/>
        <end position="2047"/>
    </location>
</feature>
<comment type="caution">
    <text evidence="4">The sequence shown here is derived from an EMBL/GenBank/DDBJ whole genome shotgun (WGS) entry which is preliminary data.</text>
</comment>
<feature type="region of interest" description="Disordered" evidence="1">
    <location>
        <begin position="4011"/>
        <end position="4047"/>
    </location>
</feature>
<feature type="region of interest" description="Disordered" evidence="1">
    <location>
        <begin position="2313"/>
        <end position="2352"/>
    </location>
</feature>
<feature type="compositionally biased region" description="Low complexity" evidence="1">
    <location>
        <begin position="4466"/>
        <end position="4477"/>
    </location>
</feature>
<keyword evidence="5" id="KW-1185">Reference proteome</keyword>
<keyword evidence="2" id="KW-0472">Membrane</keyword>
<feature type="region of interest" description="Disordered" evidence="1">
    <location>
        <begin position="3646"/>
        <end position="3684"/>
    </location>
</feature>
<feature type="compositionally biased region" description="Polar residues" evidence="1">
    <location>
        <begin position="1831"/>
        <end position="1844"/>
    </location>
</feature>
<feature type="compositionally biased region" description="Basic and acidic residues" evidence="1">
    <location>
        <begin position="4207"/>
        <end position="4216"/>
    </location>
</feature>
<dbReference type="InterPro" id="IPR033616">
    <property type="entry name" value="BLTP1"/>
</dbReference>
<feature type="region of interest" description="Disordered" evidence="1">
    <location>
        <begin position="2729"/>
        <end position="2774"/>
    </location>
</feature>
<feature type="compositionally biased region" description="Polar residues" evidence="1">
    <location>
        <begin position="2740"/>
        <end position="2762"/>
    </location>
</feature>
<feature type="region of interest" description="Disordered" evidence="1">
    <location>
        <begin position="4860"/>
        <end position="4881"/>
    </location>
</feature>
<feature type="compositionally biased region" description="Low complexity" evidence="1">
    <location>
        <begin position="3646"/>
        <end position="3660"/>
    </location>
</feature>
<feature type="region of interest" description="Disordered" evidence="1">
    <location>
        <begin position="4198"/>
        <end position="4224"/>
    </location>
</feature>
<dbReference type="Pfam" id="PF25040">
    <property type="entry name" value="BLTP1_C"/>
    <property type="match status" value="5"/>
</dbReference>
<feature type="region of interest" description="Disordered" evidence="1">
    <location>
        <begin position="1804"/>
        <end position="1854"/>
    </location>
</feature>
<feature type="region of interest" description="Disordered" evidence="1">
    <location>
        <begin position="3855"/>
        <end position="3885"/>
    </location>
</feature>
<feature type="compositionally biased region" description="Polar residues" evidence="1">
    <location>
        <begin position="3413"/>
        <end position="3427"/>
    </location>
</feature>
<protein>
    <recommendedName>
        <fullName evidence="3">Bridge-like lipid transfer protein family member 1 C-terminal domain-containing protein</fullName>
    </recommendedName>
</protein>
<dbReference type="OMA" id="MRHELRH"/>
<dbReference type="GeneID" id="36341011"/>
<reference evidence="4 5" key="1">
    <citation type="journal article" date="2013" name="Nat. Genet.">
        <title>The genome of the hydatid tapeworm Echinococcus granulosus.</title>
        <authorList>
            <person name="Zheng H."/>
            <person name="Zhang W."/>
            <person name="Zhang L."/>
            <person name="Zhang Z."/>
            <person name="Li J."/>
            <person name="Lu G."/>
            <person name="Zhu Y."/>
            <person name="Wang Y."/>
            <person name="Huang Y."/>
            <person name="Liu J."/>
            <person name="Kang H."/>
            <person name="Chen J."/>
            <person name="Wang L."/>
            <person name="Chen A."/>
            <person name="Yu S."/>
            <person name="Gao Z."/>
            <person name="Jin L."/>
            <person name="Gu W."/>
            <person name="Wang Z."/>
            <person name="Zhao L."/>
            <person name="Shi B."/>
            <person name="Wen H."/>
            <person name="Lin R."/>
            <person name="Jones M.K."/>
            <person name="Brejova B."/>
            <person name="Vinar T."/>
            <person name="Zhao G."/>
            <person name="McManus D.P."/>
            <person name="Chen Z."/>
            <person name="Zhou Y."/>
            <person name="Wang S."/>
        </authorList>
    </citation>
    <scope>NUCLEOTIDE SEQUENCE [LARGE SCALE GENOMIC DNA]</scope>
</reference>